<sequence>MSDTAAPASYVREQIIAERPAPPSTVGAVGWARTNLFSSPFNTVLTILAAAFIVWCLVPVIRFTIVDAVWTGDDRAACAQATGACWAYVKAYLPQFIYGRYPIPERWRVDIVFLLLVLMLVPMLIPRVPWKRLNAILLLTAYPLAAFVLLTGGGLGYRGSFLPAEIVAPGPLRFAIEFALVAGAVLLAMGFVSWLTGSPAAQSGSGIAVVIGGLAVVFLVTGFDFGLVPVETSNWGGLLVTLVVAVTGMVASLPLAVGLALGRRSSMPVVRTASIAFIEFWRGVPLITVLFMASVMLPLFLPDGVTFDKLLRALVGVALFEAAYLAEVIRGGLQAIPRGQYEGAMALGLGFWQRMRLVILPQALRLVIPGIVGSFISLFKDTTLVAIIGLFDLLGQIQASANDAKWASPVTGITGYIFAAMVFWAFCFAMSRYAAFTERRLDRGRRR</sequence>
<evidence type="ECO:0000313" key="11">
    <source>
        <dbReference type="Proteomes" id="UP001223743"/>
    </source>
</evidence>
<evidence type="ECO:0000256" key="4">
    <source>
        <dbReference type="ARBA" id="ARBA00022475"/>
    </source>
</evidence>
<keyword evidence="11" id="KW-1185">Reference proteome</keyword>
<feature type="transmembrane region" description="Helical" evidence="8">
    <location>
        <begin position="235"/>
        <end position="262"/>
    </location>
</feature>
<evidence type="ECO:0000256" key="8">
    <source>
        <dbReference type="RuleBase" id="RU363032"/>
    </source>
</evidence>
<feature type="transmembrane region" description="Helical" evidence="8">
    <location>
        <begin position="175"/>
        <end position="195"/>
    </location>
</feature>
<comment type="caution">
    <text evidence="10">The sequence shown here is derived from an EMBL/GenBank/DDBJ whole genome shotgun (WGS) entry which is preliminary data.</text>
</comment>
<organism evidence="10 11">
    <name type="scientific">Kaistia geumhonensis</name>
    <dbReference type="NCBI Taxonomy" id="410839"/>
    <lineage>
        <taxon>Bacteria</taxon>
        <taxon>Pseudomonadati</taxon>
        <taxon>Pseudomonadota</taxon>
        <taxon>Alphaproteobacteria</taxon>
        <taxon>Hyphomicrobiales</taxon>
        <taxon>Kaistiaceae</taxon>
        <taxon>Kaistia</taxon>
    </lineage>
</organism>
<evidence type="ECO:0000256" key="3">
    <source>
        <dbReference type="ARBA" id="ARBA00022448"/>
    </source>
</evidence>
<keyword evidence="7 8" id="KW-0472">Membrane</keyword>
<feature type="transmembrane region" description="Helical" evidence="8">
    <location>
        <begin position="43"/>
        <end position="65"/>
    </location>
</feature>
<gene>
    <name evidence="10" type="ORF">QO015_000105</name>
</gene>
<feature type="transmembrane region" description="Helical" evidence="8">
    <location>
        <begin position="107"/>
        <end position="125"/>
    </location>
</feature>
<name>A0ABU0M0L8_9HYPH</name>
<accession>A0ABU0M0L8</accession>
<dbReference type="RefSeq" id="WP_266282176.1">
    <property type="nucleotide sequence ID" value="NZ_JAPKNF010000001.1"/>
</dbReference>
<comment type="subcellular location">
    <subcellularLocation>
        <location evidence="1">Cell inner membrane</location>
        <topology evidence="1">Multi-pass membrane protein</topology>
    </subcellularLocation>
    <subcellularLocation>
        <location evidence="8">Cell membrane</location>
        <topology evidence="8">Multi-pass membrane protein</topology>
    </subcellularLocation>
</comment>
<dbReference type="SUPFAM" id="SSF161098">
    <property type="entry name" value="MetI-like"/>
    <property type="match status" value="1"/>
</dbReference>
<dbReference type="Gene3D" id="1.10.3720.10">
    <property type="entry name" value="MetI-like"/>
    <property type="match status" value="1"/>
</dbReference>
<keyword evidence="4" id="KW-1003">Cell membrane</keyword>
<protein>
    <submittedName>
        <fullName evidence="10">General L-amino acid transport system permease protein</fullName>
    </submittedName>
</protein>
<dbReference type="InterPro" id="IPR000515">
    <property type="entry name" value="MetI-like"/>
</dbReference>
<dbReference type="Pfam" id="PF00528">
    <property type="entry name" value="BPD_transp_1"/>
    <property type="match status" value="1"/>
</dbReference>
<keyword evidence="5 8" id="KW-0812">Transmembrane</keyword>
<dbReference type="InterPro" id="IPR043429">
    <property type="entry name" value="ArtM/GltK/GlnP/TcyL/YhdX-like"/>
</dbReference>
<feature type="transmembrane region" description="Helical" evidence="8">
    <location>
        <begin position="283"/>
        <end position="301"/>
    </location>
</feature>
<dbReference type="PANTHER" id="PTHR30614">
    <property type="entry name" value="MEMBRANE COMPONENT OF AMINO ACID ABC TRANSPORTER"/>
    <property type="match status" value="1"/>
</dbReference>
<evidence type="ECO:0000313" key="10">
    <source>
        <dbReference type="EMBL" id="MDQ0514492.1"/>
    </source>
</evidence>
<evidence type="ECO:0000256" key="7">
    <source>
        <dbReference type="ARBA" id="ARBA00023136"/>
    </source>
</evidence>
<feature type="transmembrane region" description="Helical" evidence="8">
    <location>
        <begin position="207"/>
        <end position="229"/>
    </location>
</feature>
<keyword evidence="3 8" id="KW-0813">Transport</keyword>
<dbReference type="PANTHER" id="PTHR30614:SF41">
    <property type="entry name" value="INNER MEMBRANE AMINO-ACID ABC TRANSPORTER PERMEASE PROTEIN YHDY"/>
    <property type="match status" value="1"/>
</dbReference>
<feature type="transmembrane region" description="Helical" evidence="8">
    <location>
        <begin position="413"/>
        <end position="436"/>
    </location>
</feature>
<dbReference type="CDD" id="cd06261">
    <property type="entry name" value="TM_PBP2"/>
    <property type="match status" value="1"/>
</dbReference>
<dbReference type="Proteomes" id="UP001223743">
    <property type="component" value="Unassembled WGS sequence"/>
</dbReference>
<dbReference type="PROSITE" id="PS50928">
    <property type="entry name" value="ABC_TM1"/>
    <property type="match status" value="1"/>
</dbReference>
<feature type="transmembrane region" description="Helical" evidence="8">
    <location>
        <begin position="137"/>
        <end position="155"/>
    </location>
</feature>
<keyword evidence="6 8" id="KW-1133">Transmembrane helix</keyword>
<dbReference type="NCBIfam" id="TIGR01726">
    <property type="entry name" value="HEQRo_perm_3TM"/>
    <property type="match status" value="1"/>
</dbReference>
<evidence type="ECO:0000256" key="1">
    <source>
        <dbReference type="ARBA" id="ARBA00004429"/>
    </source>
</evidence>
<feature type="transmembrane region" description="Helical" evidence="8">
    <location>
        <begin position="357"/>
        <end position="379"/>
    </location>
</feature>
<feature type="domain" description="ABC transmembrane type-1" evidence="9">
    <location>
        <begin position="238"/>
        <end position="434"/>
    </location>
</feature>
<dbReference type="InterPro" id="IPR010065">
    <property type="entry name" value="AA_ABC_transptr_permease_3TM"/>
</dbReference>
<reference evidence="10 11" key="1">
    <citation type="submission" date="2023-07" db="EMBL/GenBank/DDBJ databases">
        <title>Genomic Encyclopedia of Type Strains, Phase IV (KMG-IV): sequencing the most valuable type-strain genomes for metagenomic binning, comparative biology and taxonomic classification.</title>
        <authorList>
            <person name="Goeker M."/>
        </authorList>
    </citation>
    <scope>NUCLEOTIDE SEQUENCE [LARGE SCALE GENOMIC DNA]</scope>
    <source>
        <strain evidence="10 11">B1-1</strain>
    </source>
</reference>
<comment type="similarity">
    <text evidence="2">Belongs to the binding-protein-dependent transport system permease family. HisMQ subfamily.</text>
</comment>
<evidence type="ECO:0000256" key="5">
    <source>
        <dbReference type="ARBA" id="ARBA00022692"/>
    </source>
</evidence>
<proteinExistence type="inferred from homology"/>
<evidence type="ECO:0000259" key="9">
    <source>
        <dbReference type="PROSITE" id="PS50928"/>
    </source>
</evidence>
<dbReference type="EMBL" id="JAUSWJ010000001">
    <property type="protein sequence ID" value="MDQ0514492.1"/>
    <property type="molecule type" value="Genomic_DNA"/>
</dbReference>
<evidence type="ECO:0000256" key="2">
    <source>
        <dbReference type="ARBA" id="ARBA00010072"/>
    </source>
</evidence>
<dbReference type="InterPro" id="IPR035906">
    <property type="entry name" value="MetI-like_sf"/>
</dbReference>
<evidence type="ECO:0000256" key="6">
    <source>
        <dbReference type="ARBA" id="ARBA00022989"/>
    </source>
</evidence>